<dbReference type="InterPro" id="IPR024431">
    <property type="entry name" value="InsA_HTH_dom"/>
</dbReference>
<gene>
    <name evidence="2" type="ORF">HJG54_12640</name>
</gene>
<name>A0AA96WFE9_9CYAN</name>
<feature type="domain" description="Insertion element IS1 protein InsA helix-turn-helix" evidence="1">
    <location>
        <begin position="3"/>
        <end position="34"/>
    </location>
</feature>
<accession>A0AA96WFE9</accession>
<dbReference type="AlphaFoldDB" id="A0AA96WFE9"/>
<evidence type="ECO:0000313" key="2">
    <source>
        <dbReference type="EMBL" id="WNZ23615.1"/>
    </source>
</evidence>
<proteinExistence type="predicted"/>
<reference evidence="2" key="1">
    <citation type="submission" date="2020-05" db="EMBL/GenBank/DDBJ databases">
        <authorList>
            <person name="Zhu T."/>
            <person name="Keshari N."/>
            <person name="Lu X."/>
        </authorList>
    </citation>
    <scope>NUCLEOTIDE SEQUENCE</scope>
    <source>
        <strain evidence="2">NK1-12</strain>
    </source>
</reference>
<sequence length="47" mass="5360">MDYSYRGYLSQVKQQISDMAVNGSDIRDAARVLRMIPTTFSMFVPSI</sequence>
<protein>
    <recommendedName>
        <fullName evidence="1">Insertion element IS1 protein InsA helix-turn-helix domain-containing protein</fullName>
    </recommendedName>
</protein>
<evidence type="ECO:0000259" key="1">
    <source>
        <dbReference type="Pfam" id="PF12759"/>
    </source>
</evidence>
<dbReference type="Pfam" id="PF12759">
    <property type="entry name" value="HTH_Tnp_IS1"/>
    <property type="match status" value="1"/>
</dbReference>
<organism evidence="2">
    <name type="scientific">Leptolyngbya sp. NK1-12</name>
    <dbReference type="NCBI Taxonomy" id="2547451"/>
    <lineage>
        <taxon>Bacteria</taxon>
        <taxon>Bacillati</taxon>
        <taxon>Cyanobacteriota</taxon>
        <taxon>Cyanophyceae</taxon>
        <taxon>Leptolyngbyales</taxon>
        <taxon>Leptolyngbyaceae</taxon>
        <taxon>Leptolyngbya group</taxon>
        <taxon>Leptolyngbya</taxon>
    </lineage>
</organism>
<dbReference type="EMBL" id="CP053586">
    <property type="protein sequence ID" value="WNZ23615.1"/>
    <property type="molecule type" value="Genomic_DNA"/>
</dbReference>